<dbReference type="RefSeq" id="XP_056855341.1">
    <property type="nucleotide sequence ID" value="XM_056999361.1"/>
</dbReference>
<dbReference type="KEGG" id="rsz:130504732"/>
<protein>
    <submittedName>
        <fullName evidence="3">Probable LRR receptor-like serine/threonine-protein kinase At1g29720</fullName>
    </submittedName>
</protein>
<keyword evidence="1" id="KW-0732">Signal</keyword>
<dbReference type="Proteomes" id="UP000504610">
    <property type="component" value="Unplaced"/>
</dbReference>
<proteinExistence type="predicted"/>
<sequence>MPIPFSSFLMFFTIVTSFLVILATSASRLHPDESKALKEIATTLGIKGLDLKSEDPCTMSRLKFDFVRTVGDDVNNTIKCGRCDNMMTCHITDISLKNMNLPGKLPPQLVKLRYLQSM</sequence>
<evidence type="ECO:0000313" key="3">
    <source>
        <dbReference type="RefSeq" id="XP_056855341.1"/>
    </source>
</evidence>
<keyword evidence="2" id="KW-1185">Reference proteome</keyword>
<dbReference type="GeneID" id="130504732"/>
<organism evidence="2 3">
    <name type="scientific">Raphanus sativus</name>
    <name type="common">Radish</name>
    <name type="synonym">Raphanus raphanistrum var. sativus</name>
    <dbReference type="NCBI Taxonomy" id="3726"/>
    <lineage>
        <taxon>Eukaryota</taxon>
        <taxon>Viridiplantae</taxon>
        <taxon>Streptophyta</taxon>
        <taxon>Embryophyta</taxon>
        <taxon>Tracheophyta</taxon>
        <taxon>Spermatophyta</taxon>
        <taxon>Magnoliopsida</taxon>
        <taxon>eudicotyledons</taxon>
        <taxon>Gunneridae</taxon>
        <taxon>Pentapetalae</taxon>
        <taxon>rosids</taxon>
        <taxon>malvids</taxon>
        <taxon>Brassicales</taxon>
        <taxon>Brassicaceae</taxon>
        <taxon>Brassiceae</taxon>
        <taxon>Raphanus</taxon>
    </lineage>
</organism>
<dbReference type="AlphaFoldDB" id="A0A9W3CUQ9"/>
<feature type="signal peptide" evidence="1">
    <location>
        <begin position="1"/>
        <end position="17"/>
    </location>
</feature>
<name>A0A9W3CUQ9_RAPSA</name>
<accession>A0A9W3CUQ9</accession>
<reference evidence="3" key="1">
    <citation type="submission" date="2025-08" db="UniProtKB">
        <authorList>
            <consortium name="RefSeq"/>
        </authorList>
    </citation>
    <scope>IDENTIFICATION</scope>
    <source>
        <tissue evidence="3">Leaf</tissue>
    </source>
</reference>
<dbReference type="OrthoDB" id="1938112at2759"/>
<gene>
    <name evidence="3" type="primary">LOC130504732</name>
</gene>
<evidence type="ECO:0000256" key="1">
    <source>
        <dbReference type="SAM" id="SignalP"/>
    </source>
</evidence>
<evidence type="ECO:0000313" key="2">
    <source>
        <dbReference type="Proteomes" id="UP000504610"/>
    </source>
</evidence>
<feature type="chain" id="PRO_5040800192" evidence="1">
    <location>
        <begin position="18"/>
        <end position="118"/>
    </location>
</feature>